<organism evidence="1 2">
    <name type="scientific">Camellia lanceoleosa</name>
    <dbReference type="NCBI Taxonomy" id="1840588"/>
    <lineage>
        <taxon>Eukaryota</taxon>
        <taxon>Viridiplantae</taxon>
        <taxon>Streptophyta</taxon>
        <taxon>Embryophyta</taxon>
        <taxon>Tracheophyta</taxon>
        <taxon>Spermatophyta</taxon>
        <taxon>Magnoliopsida</taxon>
        <taxon>eudicotyledons</taxon>
        <taxon>Gunneridae</taxon>
        <taxon>Pentapetalae</taxon>
        <taxon>asterids</taxon>
        <taxon>Ericales</taxon>
        <taxon>Theaceae</taxon>
        <taxon>Camellia</taxon>
    </lineage>
</organism>
<comment type="caution">
    <text evidence="1">The sequence shown here is derived from an EMBL/GenBank/DDBJ whole genome shotgun (WGS) entry which is preliminary data.</text>
</comment>
<protein>
    <submittedName>
        <fullName evidence="1">Pentatricopeptide repeat-containing protein</fullName>
    </submittedName>
</protein>
<name>A0ACC0GFK5_9ERIC</name>
<dbReference type="Proteomes" id="UP001060215">
    <property type="component" value="Chromosome 8"/>
</dbReference>
<reference evidence="1 2" key="1">
    <citation type="journal article" date="2022" name="Plant J.">
        <title>Chromosome-level genome of Camellia lanceoleosa provides a valuable resource for understanding genome evolution and self-incompatibility.</title>
        <authorList>
            <person name="Gong W."/>
            <person name="Xiao S."/>
            <person name="Wang L."/>
            <person name="Liao Z."/>
            <person name="Chang Y."/>
            <person name="Mo W."/>
            <person name="Hu G."/>
            <person name="Li W."/>
            <person name="Zhao G."/>
            <person name="Zhu H."/>
            <person name="Hu X."/>
            <person name="Ji K."/>
            <person name="Xiang X."/>
            <person name="Song Q."/>
            <person name="Yuan D."/>
            <person name="Jin S."/>
            <person name="Zhang L."/>
        </authorList>
    </citation>
    <scope>NUCLEOTIDE SEQUENCE [LARGE SCALE GENOMIC DNA]</scope>
    <source>
        <strain evidence="1">SQ_2022a</strain>
    </source>
</reference>
<dbReference type="EMBL" id="CM045765">
    <property type="protein sequence ID" value="KAI7999941.1"/>
    <property type="molecule type" value="Genomic_DNA"/>
</dbReference>
<accession>A0ACC0GFK5</accession>
<keyword evidence="2" id="KW-1185">Reference proteome</keyword>
<proteinExistence type="predicted"/>
<evidence type="ECO:0000313" key="1">
    <source>
        <dbReference type="EMBL" id="KAI7999941.1"/>
    </source>
</evidence>
<gene>
    <name evidence="1" type="ORF">LOK49_LG09G01124</name>
</gene>
<evidence type="ECO:0000313" key="2">
    <source>
        <dbReference type="Proteomes" id="UP001060215"/>
    </source>
</evidence>
<sequence length="706" mass="79483">MVAFPAIFRSLIRSSSPKSFFLAITKFSNSFLGLASIYTKSSFFSFTSVLCHHLKNQNLDEARFIFDKIPLPSVHLCTKMIAGYAENCRLDDALKLFYKMPVRDTVCWNSMIKGCLGCGSLNMSRKLFDEMPERNVVSWTTMINGYLQFGRIEVAECLFLEMPMRDIAAWNSMIYGYFCNGRVDDAMKLFEGMPCRNVISWTSMISGLDQHGKTNEALFLFQQMVVSGVEPTSTTFSTVITACANGPHLQLGVQVHALVVMLGYSFDAFVTASLVTFYANCKQIDECYKVFNEKLHINVVVWTALLTGYGLNHKHEDALKVFSDMIKLGILPNQSSFTSALNSCCELEALDRGKEIHATAIKLCLETDAFVANSLIVLYSKCGNIKTGVVIFKNICEKNIVSWNTIIVGCAQHGYSMWALAFFTQMIRVGVDPDEITFTGLLSSCSRSGMLQKGRCLFEYFSQCKAIDMKLEHYACMVDILGRSGKLEEAEELVKNMPMKANTMVWLALLSACRMHFDFALAEKSAYCIFDLEPHCSAAYVLLSNLYAAAGRWNDVARIRVKMKGRGIKKQPGQSWLTLKGQRHVFLSGDRSHPSCEKIYKKLEWLGEKLKEIGYVPDQRFALHDVEDEQKDVMLSYHSERLAIGFGLISTVEGSTITVMKNLRICGDCHSAITLMAKIVGREIIVRDSSRFHHFRNGFCSCGDYW</sequence>